<keyword evidence="1" id="KW-1133">Transmembrane helix</keyword>
<evidence type="ECO:0000313" key="3">
    <source>
        <dbReference type="Proteomes" id="UP000809829"/>
    </source>
</evidence>
<dbReference type="RefSeq" id="WP_205182690.1">
    <property type="nucleotide sequence ID" value="NZ_JAFBFC010000001.1"/>
</dbReference>
<accession>A0ABS2QPM0</accession>
<keyword evidence="1" id="KW-0812">Transmembrane</keyword>
<feature type="transmembrane region" description="Helical" evidence="1">
    <location>
        <begin position="44"/>
        <end position="63"/>
    </location>
</feature>
<dbReference type="Proteomes" id="UP000809829">
    <property type="component" value="Unassembled WGS sequence"/>
</dbReference>
<reference evidence="2 3" key="1">
    <citation type="submission" date="2021-01" db="EMBL/GenBank/DDBJ databases">
        <title>Genomic Encyclopedia of Type Strains, Phase IV (KMG-IV): sequencing the most valuable type-strain genomes for metagenomic binning, comparative biology and taxonomic classification.</title>
        <authorList>
            <person name="Goeker M."/>
        </authorList>
    </citation>
    <scope>NUCLEOTIDE SEQUENCE [LARGE SCALE GENOMIC DNA]</scope>
    <source>
        <strain evidence="2 3">DSM 104297</strain>
    </source>
</reference>
<dbReference type="InterPro" id="IPR023804">
    <property type="entry name" value="DUF3792_TM"/>
</dbReference>
<protein>
    <submittedName>
        <fullName evidence="2">Membrane protein (TIGR04086 family)</fullName>
    </submittedName>
</protein>
<name>A0ABS2QPM0_9BACI</name>
<evidence type="ECO:0000313" key="2">
    <source>
        <dbReference type="EMBL" id="MBM7701396.1"/>
    </source>
</evidence>
<organism evidence="2 3">
    <name type="scientific">Priestia iocasae</name>
    <dbReference type="NCBI Taxonomy" id="2291674"/>
    <lineage>
        <taxon>Bacteria</taxon>
        <taxon>Bacillati</taxon>
        <taxon>Bacillota</taxon>
        <taxon>Bacilli</taxon>
        <taxon>Bacillales</taxon>
        <taxon>Bacillaceae</taxon>
        <taxon>Priestia</taxon>
    </lineage>
</organism>
<sequence>MEAKRLSSAIFFGVATVFIIAFIVSLMFSLILKFTDLQESSVKWVMIMLSFIALFIGGFMSGGKGGSKGWLVGGATGMCYIFTVFLLQFLGYSQMFSSSQLLFHLGFLAISMFGGIIGVNLSGHKEA</sequence>
<keyword evidence="3" id="KW-1185">Reference proteome</keyword>
<keyword evidence="1" id="KW-0472">Membrane</keyword>
<feature type="transmembrane region" description="Helical" evidence="1">
    <location>
        <begin position="69"/>
        <end position="89"/>
    </location>
</feature>
<feature type="transmembrane region" description="Helical" evidence="1">
    <location>
        <begin position="6"/>
        <end position="32"/>
    </location>
</feature>
<proteinExistence type="predicted"/>
<dbReference type="Pfam" id="PF12670">
    <property type="entry name" value="DUF3792"/>
    <property type="match status" value="1"/>
</dbReference>
<feature type="transmembrane region" description="Helical" evidence="1">
    <location>
        <begin position="101"/>
        <end position="121"/>
    </location>
</feature>
<dbReference type="NCBIfam" id="TIGR04086">
    <property type="entry name" value="TIGR04086_membr"/>
    <property type="match status" value="1"/>
</dbReference>
<gene>
    <name evidence="2" type="ORF">JOC83_000222</name>
</gene>
<evidence type="ECO:0000256" key="1">
    <source>
        <dbReference type="SAM" id="Phobius"/>
    </source>
</evidence>
<dbReference type="EMBL" id="JAFBFC010000001">
    <property type="protein sequence ID" value="MBM7701396.1"/>
    <property type="molecule type" value="Genomic_DNA"/>
</dbReference>
<comment type="caution">
    <text evidence="2">The sequence shown here is derived from an EMBL/GenBank/DDBJ whole genome shotgun (WGS) entry which is preliminary data.</text>
</comment>